<evidence type="ECO:0000256" key="2">
    <source>
        <dbReference type="ARBA" id="ARBA00023125"/>
    </source>
</evidence>
<dbReference type="SMART" id="SM00421">
    <property type="entry name" value="HTH_LUXR"/>
    <property type="match status" value="1"/>
</dbReference>
<sequence length="757" mass="81580">MVTAERELRDLILEVKTTGPDFDPAFVHREDLIESVRSGPSRLVTVTAPAGYGKTSFLAEWRQREDRATGWLTLSSDDDDPAALMRLLTRACSPFTPVAASLDEQISTADRGVLGRIAPVLARALSQCEHPFVLFIDDTHVLGSLDSIDALNVVLAGVPARCQVVLASRHRPTLFARGRVAASAAHVTAEDLRIDLSGAARIAEGAGAQVSPEMLGSWVEQSGGWAAGLHMCALLSRSRPLASIGDQDLLADYLYRECLRELPDDIRRFLVSTSMLRSLVPAMCDAVLERTDSASILRDLEARQLFITADPQRRSYRLHPLFSEYLQAELHLDAGSTVPDLHRRASDWCQEHGLLPEAINHSIAGGDFATASSLVALAALNTYTAGETTTLGRWIGQIGDANLLANPFAVVVVTWYSLLSGTDEAAQKWASLLGSMPDGAPRVNGIDLSSAKAMVRAITMKRGLRQALADAEFGVQAEAVESPWRDPALQILGSTLLHSGHETRAREVLLEAIHTAEVHGNPATIVMCEIELAQLAIDGDDWTAADAHVQRALDAIQTSNIDGYIMCAYAHAAAAYSALHAGRRTAGQKFLALAMSERGRCGSAVPLISIPTRLFLVHASLQTGDTDAARMLLREIKEILPPRGGREALDARVAAAVLATDEKERLGRHAASTALTVAEQRVLPYLQTHLTLAEIGKRLYVSRNTISSHVSSIFRKLAASTRAEAVENATTLGLLGGLRAASFEEHVSMTTTPNSVM</sequence>
<keyword evidence="2" id="KW-0238">DNA-binding</keyword>
<evidence type="ECO:0000259" key="4">
    <source>
        <dbReference type="SMART" id="SM00421"/>
    </source>
</evidence>
<dbReference type="SUPFAM" id="SSF52540">
    <property type="entry name" value="P-loop containing nucleoside triphosphate hydrolases"/>
    <property type="match status" value="1"/>
</dbReference>
<evidence type="ECO:0000313" key="6">
    <source>
        <dbReference type="Proteomes" id="UP000184699"/>
    </source>
</evidence>
<dbReference type="AlphaFoldDB" id="A0A1N6DWA9"/>
<dbReference type="InterPro" id="IPR016032">
    <property type="entry name" value="Sig_transdc_resp-reg_C-effctor"/>
</dbReference>
<dbReference type="STRING" id="232089.SAMN05443544_0806"/>
<dbReference type="InterPro" id="IPR000792">
    <property type="entry name" value="Tscrpt_reg_LuxR_C"/>
</dbReference>
<reference evidence="6" key="1">
    <citation type="submission" date="2016-11" db="EMBL/GenBank/DDBJ databases">
        <authorList>
            <person name="Varghese N."/>
            <person name="Submissions S."/>
        </authorList>
    </citation>
    <scope>NUCLEOTIDE SEQUENCE [LARGE SCALE GENOMIC DNA]</scope>
    <source>
        <strain evidence="6">DSM 8595</strain>
    </source>
</reference>
<dbReference type="InterPro" id="IPR027417">
    <property type="entry name" value="P-loop_NTPase"/>
</dbReference>
<dbReference type="Proteomes" id="UP000184699">
    <property type="component" value="Unassembled WGS sequence"/>
</dbReference>
<name>A0A1N6DWA9_9MICO</name>
<dbReference type="Pfam" id="PF00196">
    <property type="entry name" value="GerE"/>
    <property type="match status" value="1"/>
</dbReference>
<protein>
    <submittedName>
        <fullName evidence="5">LuxR family transcriptional regulator, maltose regulon positive regulatory protein</fullName>
    </submittedName>
</protein>
<dbReference type="RefSeq" id="WP_074259001.1">
    <property type="nucleotide sequence ID" value="NZ_FSRJ01000001.1"/>
</dbReference>
<evidence type="ECO:0000256" key="1">
    <source>
        <dbReference type="ARBA" id="ARBA00023015"/>
    </source>
</evidence>
<proteinExistence type="predicted"/>
<dbReference type="InterPro" id="IPR036388">
    <property type="entry name" value="WH-like_DNA-bd_sf"/>
</dbReference>
<dbReference type="Gene3D" id="1.10.10.10">
    <property type="entry name" value="Winged helix-like DNA-binding domain superfamily/Winged helix DNA-binding domain"/>
    <property type="match status" value="1"/>
</dbReference>
<dbReference type="GO" id="GO:0003677">
    <property type="term" value="F:DNA binding"/>
    <property type="evidence" value="ECO:0007669"/>
    <property type="project" value="UniProtKB-KW"/>
</dbReference>
<dbReference type="SUPFAM" id="SSF46894">
    <property type="entry name" value="C-terminal effector domain of the bipartite response regulators"/>
    <property type="match status" value="1"/>
</dbReference>
<dbReference type="Pfam" id="PF25873">
    <property type="entry name" value="WHD_MalT"/>
    <property type="match status" value="1"/>
</dbReference>
<gene>
    <name evidence="5" type="ORF">SAMN05443544_0806</name>
</gene>
<accession>A0A1N6DWA9</accession>
<keyword evidence="3" id="KW-0804">Transcription</keyword>
<keyword evidence="6" id="KW-1185">Reference proteome</keyword>
<dbReference type="PANTHER" id="PTHR44688">
    <property type="entry name" value="DNA-BINDING TRANSCRIPTIONAL ACTIVATOR DEVR_DOSR"/>
    <property type="match status" value="1"/>
</dbReference>
<dbReference type="Gene3D" id="3.40.50.300">
    <property type="entry name" value="P-loop containing nucleotide triphosphate hydrolases"/>
    <property type="match status" value="1"/>
</dbReference>
<organism evidence="5 6">
    <name type="scientific">Agromyces cerinus subsp. cerinus</name>
    <dbReference type="NCBI Taxonomy" id="232089"/>
    <lineage>
        <taxon>Bacteria</taxon>
        <taxon>Bacillati</taxon>
        <taxon>Actinomycetota</taxon>
        <taxon>Actinomycetes</taxon>
        <taxon>Micrococcales</taxon>
        <taxon>Microbacteriaceae</taxon>
        <taxon>Agromyces</taxon>
    </lineage>
</organism>
<dbReference type="PANTHER" id="PTHR44688:SF16">
    <property type="entry name" value="DNA-BINDING TRANSCRIPTIONAL ACTIVATOR DEVR_DOSR"/>
    <property type="match status" value="1"/>
</dbReference>
<dbReference type="GO" id="GO:0006355">
    <property type="term" value="P:regulation of DNA-templated transcription"/>
    <property type="evidence" value="ECO:0007669"/>
    <property type="project" value="InterPro"/>
</dbReference>
<dbReference type="InterPro" id="IPR059106">
    <property type="entry name" value="WHD_MalT"/>
</dbReference>
<keyword evidence="1" id="KW-0805">Transcription regulation</keyword>
<dbReference type="InterPro" id="IPR041664">
    <property type="entry name" value="AAA_16"/>
</dbReference>
<evidence type="ECO:0000256" key="3">
    <source>
        <dbReference type="ARBA" id="ARBA00023163"/>
    </source>
</evidence>
<feature type="domain" description="HTH luxR-type" evidence="4">
    <location>
        <begin position="672"/>
        <end position="729"/>
    </location>
</feature>
<dbReference type="OrthoDB" id="134985at2"/>
<dbReference type="EMBL" id="FSRJ01000001">
    <property type="protein sequence ID" value="SIN74993.1"/>
    <property type="molecule type" value="Genomic_DNA"/>
</dbReference>
<dbReference type="Pfam" id="PF13191">
    <property type="entry name" value="AAA_16"/>
    <property type="match status" value="1"/>
</dbReference>
<evidence type="ECO:0000313" key="5">
    <source>
        <dbReference type="EMBL" id="SIN74993.1"/>
    </source>
</evidence>